<accession>A0ABS9SIT8</accession>
<protein>
    <submittedName>
        <fullName evidence="9">Sulfatase-like hydrolase/transferase</fullName>
    </submittedName>
</protein>
<evidence type="ECO:0000256" key="4">
    <source>
        <dbReference type="ARBA" id="ARBA00022729"/>
    </source>
</evidence>
<evidence type="ECO:0000256" key="6">
    <source>
        <dbReference type="ARBA" id="ARBA00022837"/>
    </source>
</evidence>
<keyword evidence="6" id="KW-0106">Calcium</keyword>
<dbReference type="InterPro" id="IPR050738">
    <property type="entry name" value="Sulfatase"/>
</dbReference>
<gene>
    <name evidence="9" type="ORF">MKP09_10265</name>
</gene>
<keyword evidence="3" id="KW-0479">Metal-binding</keyword>
<dbReference type="InterPro" id="IPR000917">
    <property type="entry name" value="Sulfatase_N"/>
</dbReference>
<name>A0ABS9SIT8_9BACT</name>
<evidence type="ECO:0000256" key="3">
    <source>
        <dbReference type="ARBA" id="ARBA00022723"/>
    </source>
</evidence>
<dbReference type="Gene3D" id="3.40.720.10">
    <property type="entry name" value="Alkaline Phosphatase, subunit A"/>
    <property type="match status" value="1"/>
</dbReference>
<sequence length="458" mass="50943">MKRLLMMLAMGFGTCIIANGQNNKLSQRPNIILFLVDDMGWMDTSQPFGDSAMELNRKYHTPNMERMAKDGLLFKQAYVNSVCTPTRTTLISGMSSVRTHITNWTSITPNQATDYKDDELSAPAWNISGLSTGNDLNTYHCEKPLPQLLKDAGYFTIHVGKAHWGSLGTKGSDPMNLGFVVNIAGSSLGHPQSYYGQQNFGNMPGKATFNAVPDLQAFYGKDTFLTEALTQKAISAIDFPIKEKKPFFLYLGHYAVHVPLQPDKRYVSKYVAAGLDSTEAAYASLLEGMDKSLGDIMDYLKKKEIEKNTIIIFMSDNGGLSNTGRGGIRNTHNLPLRAGKGSPYEGGVRIPMLVKWPSVIKPGSKTNSYVSAEDFFPTVLKMAGIKFTGTVDGKSYLPVLKNPSIVKNDRPLLFHYPNRWTTKEDEGYAWSSGMRFGKWKLIYLMKQKNLNCTILIMI</sequence>
<keyword evidence="5" id="KW-0378">Hydrolase</keyword>
<feature type="domain" description="Sulfatase N-terminal" evidence="8">
    <location>
        <begin position="29"/>
        <end position="385"/>
    </location>
</feature>
<reference evidence="9 10" key="1">
    <citation type="submission" date="2022-02" db="EMBL/GenBank/DDBJ databases">
        <authorList>
            <person name="Min J."/>
        </authorList>
    </citation>
    <scope>NUCLEOTIDE SEQUENCE [LARGE SCALE GENOMIC DNA]</scope>
    <source>
        <strain evidence="9 10">GR10-1</strain>
    </source>
</reference>
<evidence type="ECO:0000259" key="8">
    <source>
        <dbReference type="Pfam" id="PF00884"/>
    </source>
</evidence>
<dbReference type="InterPro" id="IPR017850">
    <property type="entry name" value="Alkaline_phosphatase_core_sf"/>
</dbReference>
<evidence type="ECO:0000256" key="7">
    <source>
        <dbReference type="SAM" id="SignalP"/>
    </source>
</evidence>
<dbReference type="PANTHER" id="PTHR42693:SF42">
    <property type="entry name" value="ARYLSULFATASE G"/>
    <property type="match status" value="1"/>
</dbReference>
<dbReference type="RefSeq" id="WP_240827940.1">
    <property type="nucleotide sequence ID" value="NZ_JAKWBL010000001.1"/>
</dbReference>
<keyword evidence="10" id="KW-1185">Reference proteome</keyword>
<evidence type="ECO:0000313" key="10">
    <source>
        <dbReference type="Proteomes" id="UP001202248"/>
    </source>
</evidence>
<feature type="chain" id="PRO_5046824026" evidence="7">
    <location>
        <begin position="21"/>
        <end position="458"/>
    </location>
</feature>
<dbReference type="SUPFAM" id="SSF53649">
    <property type="entry name" value="Alkaline phosphatase-like"/>
    <property type="match status" value="1"/>
</dbReference>
<dbReference type="EMBL" id="JAKWBL010000001">
    <property type="protein sequence ID" value="MCH5598265.1"/>
    <property type="molecule type" value="Genomic_DNA"/>
</dbReference>
<comment type="similarity">
    <text evidence="2">Belongs to the sulfatase family.</text>
</comment>
<dbReference type="Proteomes" id="UP001202248">
    <property type="component" value="Unassembled WGS sequence"/>
</dbReference>
<evidence type="ECO:0000256" key="2">
    <source>
        <dbReference type="ARBA" id="ARBA00008779"/>
    </source>
</evidence>
<dbReference type="Pfam" id="PF00884">
    <property type="entry name" value="Sulfatase"/>
    <property type="match status" value="1"/>
</dbReference>
<organism evidence="9 10">
    <name type="scientific">Niabella ginsengisoli</name>
    <dbReference type="NCBI Taxonomy" id="522298"/>
    <lineage>
        <taxon>Bacteria</taxon>
        <taxon>Pseudomonadati</taxon>
        <taxon>Bacteroidota</taxon>
        <taxon>Chitinophagia</taxon>
        <taxon>Chitinophagales</taxon>
        <taxon>Chitinophagaceae</taxon>
        <taxon>Niabella</taxon>
    </lineage>
</organism>
<dbReference type="PANTHER" id="PTHR42693">
    <property type="entry name" value="ARYLSULFATASE FAMILY MEMBER"/>
    <property type="match status" value="1"/>
</dbReference>
<comment type="caution">
    <text evidence="9">The sequence shown here is derived from an EMBL/GenBank/DDBJ whole genome shotgun (WGS) entry which is preliminary data.</text>
</comment>
<keyword evidence="4 7" id="KW-0732">Signal</keyword>
<evidence type="ECO:0000256" key="1">
    <source>
        <dbReference type="ARBA" id="ARBA00001913"/>
    </source>
</evidence>
<feature type="signal peptide" evidence="7">
    <location>
        <begin position="1"/>
        <end position="20"/>
    </location>
</feature>
<proteinExistence type="inferred from homology"/>
<comment type="cofactor">
    <cofactor evidence="1">
        <name>Ca(2+)</name>
        <dbReference type="ChEBI" id="CHEBI:29108"/>
    </cofactor>
</comment>
<evidence type="ECO:0000256" key="5">
    <source>
        <dbReference type="ARBA" id="ARBA00022801"/>
    </source>
</evidence>
<evidence type="ECO:0000313" key="9">
    <source>
        <dbReference type="EMBL" id="MCH5598265.1"/>
    </source>
</evidence>